<gene>
    <name evidence="9" type="primary">pepF</name>
    <name evidence="9" type="ORF">HUG15_11905</name>
</gene>
<evidence type="ECO:0000256" key="4">
    <source>
        <dbReference type="ARBA" id="ARBA00022833"/>
    </source>
</evidence>
<dbReference type="Pfam" id="PF08439">
    <property type="entry name" value="Peptidase_M3_N"/>
    <property type="match status" value="1"/>
</dbReference>
<keyword evidence="5 6" id="KW-0482">Metalloprotease</keyword>
<dbReference type="GO" id="GO:0004222">
    <property type="term" value="F:metalloendopeptidase activity"/>
    <property type="evidence" value="ECO:0007669"/>
    <property type="project" value="UniProtKB-UniRule"/>
</dbReference>
<comment type="similarity">
    <text evidence="6">Belongs to the peptidase M3B family.</text>
</comment>
<evidence type="ECO:0000256" key="1">
    <source>
        <dbReference type="ARBA" id="ARBA00022670"/>
    </source>
</evidence>
<dbReference type="AlphaFoldDB" id="A0A7T6Z3M9"/>
<dbReference type="GO" id="GO:0046872">
    <property type="term" value="F:metal ion binding"/>
    <property type="evidence" value="ECO:0007669"/>
    <property type="project" value="UniProtKB-UniRule"/>
</dbReference>
<evidence type="ECO:0000259" key="7">
    <source>
        <dbReference type="Pfam" id="PF01432"/>
    </source>
</evidence>
<dbReference type="InterPro" id="IPR004438">
    <property type="entry name" value="Peptidase_M3B"/>
</dbReference>
<dbReference type="NCBIfam" id="TIGR00181">
    <property type="entry name" value="pepF"/>
    <property type="match status" value="1"/>
</dbReference>
<comment type="cofactor">
    <cofactor evidence="6">
        <name>Zn(2+)</name>
        <dbReference type="ChEBI" id="CHEBI:29105"/>
    </cofactor>
    <text evidence="6">Binds 1 zinc ion.</text>
</comment>
<sequence>MTTTYEKRQDVPEKEKWDLTDLYTSEDDWQKDVDDVLKMAGDLKTYDGNINDGASLFAYLKKQEEMIYKLQHVFAYTMFSSDIDTRDSHAQQLKAKASQTGVKVSEATAFFMPFLLSLDEATLEQYIQEEEQLAYFEDNLWKSFRYKPYVLSKEKEELLSQLGESLSAPADTYNMLNNADIPFGNVTDEDGNEVQLSRGMYAKRIEDEDRNVRKEAYKAYYKPYVELNNTIATNLAAEVKTNTTIAKLRGHDSALSQSLFGDNIPVDVYENLLTTAKNNIQPLHDYTAIRKEKLGVDELRQYDLNVALVPDMKVDISYDDAYDTMLKALAPLGDEYIEVLREFRDKRYIDVRETRGKKSGAYNMGVYGVHPFVLLNHHDDLNSQFTLVHEMGHAMHSYFSNKHQPQITANYRIFVAEVASTVNEVLLIQHLLKETEDPKMRKYLLNHFIEQFKGTFFTQVMFADFEKQTHERAEAEEPLDANSLNELYESLFRTYHGPTLVFNDEVKYGWSRIPHFYRAFYVYQYATGFVSAIDIAMRILDGNKETLDNYLQFLRSGSEDFPLELLKKAGVDLTTPEPVENAMKMFSDTVEAFRKA</sequence>
<evidence type="ECO:0000313" key="9">
    <source>
        <dbReference type="EMBL" id="QQK76192.1"/>
    </source>
</evidence>
<dbReference type="Pfam" id="PF01432">
    <property type="entry name" value="Peptidase_M3"/>
    <property type="match status" value="1"/>
</dbReference>
<keyword evidence="10" id="KW-1185">Reference proteome</keyword>
<dbReference type="EC" id="3.4.24.-" evidence="6"/>
<accession>A0A7T6Z3M9</accession>
<dbReference type="EMBL" id="CP054705">
    <property type="protein sequence ID" value="QQK76192.1"/>
    <property type="molecule type" value="Genomic_DNA"/>
</dbReference>
<dbReference type="InterPro" id="IPR045090">
    <property type="entry name" value="Pept_M3A_M3B"/>
</dbReference>
<evidence type="ECO:0000256" key="2">
    <source>
        <dbReference type="ARBA" id="ARBA00022723"/>
    </source>
</evidence>
<reference evidence="9 10" key="1">
    <citation type="submission" date="2020-06" db="EMBL/GenBank/DDBJ databases">
        <title>Genomic analysis of Salicibibacter sp. NKC5-3.</title>
        <authorList>
            <person name="Oh Y.J."/>
        </authorList>
    </citation>
    <scope>NUCLEOTIDE SEQUENCE [LARGE SCALE GENOMIC DNA]</scope>
    <source>
        <strain evidence="9 10">NKC5-3</strain>
    </source>
</reference>
<keyword evidence="1 6" id="KW-0645">Protease</keyword>
<dbReference type="SUPFAM" id="SSF55486">
    <property type="entry name" value="Metalloproteases ('zincins'), catalytic domain"/>
    <property type="match status" value="1"/>
</dbReference>
<dbReference type="InterPro" id="IPR042088">
    <property type="entry name" value="OligoPept_F_C"/>
</dbReference>
<dbReference type="GO" id="GO:0006508">
    <property type="term" value="P:proteolysis"/>
    <property type="evidence" value="ECO:0007669"/>
    <property type="project" value="UniProtKB-KW"/>
</dbReference>
<evidence type="ECO:0000256" key="3">
    <source>
        <dbReference type="ARBA" id="ARBA00022801"/>
    </source>
</evidence>
<organism evidence="9 10">
    <name type="scientific">Salicibibacter cibarius</name>
    <dbReference type="NCBI Taxonomy" id="2743000"/>
    <lineage>
        <taxon>Bacteria</taxon>
        <taxon>Bacillati</taxon>
        <taxon>Bacillota</taxon>
        <taxon>Bacilli</taxon>
        <taxon>Bacillales</taxon>
        <taxon>Bacillaceae</taxon>
        <taxon>Salicibibacter</taxon>
    </lineage>
</organism>
<keyword evidence="2 6" id="KW-0479">Metal-binding</keyword>
<protein>
    <recommendedName>
        <fullName evidence="6">Oligopeptidase F</fullName>
        <ecNumber evidence="6">3.4.24.-</ecNumber>
    </recommendedName>
</protein>
<dbReference type="GO" id="GO:0006518">
    <property type="term" value="P:peptide metabolic process"/>
    <property type="evidence" value="ECO:0007669"/>
    <property type="project" value="TreeGrafter"/>
</dbReference>
<proteinExistence type="inferred from homology"/>
<dbReference type="Gene3D" id="1.10.1370.20">
    <property type="entry name" value="Oligoendopeptidase f, C-terminal domain"/>
    <property type="match status" value="1"/>
</dbReference>
<keyword evidence="4 6" id="KW-0862">Zinc</keyword>
<evidence type="ECO:0000256" key="6">
    <source>
        <dbReference type="RuleBase" id="RU368091"/>
    </source>
</evidence>
<dbReference type="Proteomes" id="UP000595823">
    <property type="component" value="Chromosome"/>
</dbReference>
<feature type="domain" description="Peptidase M3A/M3B catalytic" evidence="7">
    <location>
        <begin position="206"/>
        <end position="584"/>
    </location>
</feature>
<dbReference type="RefSeq" id="WP_200123327.1">
    <property type="nucleotide sequence ID" value="NZ_CP054705.1"/>
</dbReference>
<evidence type="ECO:0000259" key="8">
    <source>
        <dbReference type="Pfam" id="PF08439"/>
    </source>
</evidence>
<dbReference type="Gene3D" id="1.20.140.70">
    <property type="entry name" value="Oligopeptidase f, N-terminal domain"/>
    <property type="match status" value="1"/>
</dbReference>
<comment type="function">
    <text evidence="6">Has oligopeptidase activity and degrades a variety of small bioactive peptides.</text>
</comment>
<feature type="domain" description="Oligopeptidase F N-terminal" evidence="8">
    <location>
        <begin position="115"/>
        <end position="183"/>
    </location>
</feature>
<name>A0A7T6Z3M9_9BACI</name>
<dbReference type="Gene3D" id="1.10.287.830">
    <property type="entry name" value="putative peptidase helix hairpin domain like"/>
    <property type="match status" value="1"/>
</dbReference>
<dbReference type="PANTHER" id="PTHR11804">
    <property type="entry name" value="PROTEASE M3 THIMET OLIGOPEPTIDASE-RELATED"/>
    <property type="match status" value="1"/>
</dbReference>
<dbReference type="InterPro" id="IPR001567">
    <property type="entry name" value="Pept_M3A_M3B_dom"/>
</dbReference>
<keyword evidence="3 6" id="KW-0378">Hydrolase</keyword>
<evidence type="ECO:0000256" key="5">
    <source>
        <dbReference type="ARBA" id="ARBA00023049"/>
    </source>
</evidence>
<dbReference type="CDD" id="cd09608">
    <property type="entry name" value="M3B_PepF"/>
    <property type="match status" value="1"/>
</dbReference>
<dbReference type="PANTHER" id="PTHR11804:SF84">
    <property type="entry name" value="SACCHAROLYSIN"/>
    <property type="match status" value="1"/>
</dbReference>
<dbReference type="InterPro" id="IPR013647">
    <property type="entry name" value="OligopepF_N_dom"/>
</dbReference>
<dbReference type="KEGG" id="scia:HUG15_11905"/>
<evidence type="ECO:0000313" key="10">
    <source>
        <dbReference type="Proteomes" id="UP000595823"/>
    </source>
</evidence>